<accession>A0ABR2JID1</accession>
<protein>
    <submittedName>
        <fullName evidence="2">Gpi transamidase component pig-u</fullName>
    </submittedName>
</protein>
<feature type="compositionally biased region" description="Acidic residues" evidence="1">
    <location>
        <begin position="71"/>
        <end position="81"/>
    </location>
</feature>
<sequence length="166" mass="17482">MANQSKMSLTTREQELAALVWGCFETEPKIDMKKFTKAAGFANARSTAACWGPVKKKLIAQAEACAKGTDDADGDNGDNDNDGPATNASTPKAKGSTKGSAKKNTGGSTGGKKRKAKTMTPAYADGDDDDLDDLETPSKKVKTATAEDAVIKAELENEDEINFDEA</sequence>
<evidence type="ECO:0000256" key="1">
    <source>
        <dbReference type="SAM" id="MobiDB-lite"/>
    </source>
</evidence>
<name>A0ABR2JID1_9PEZI</name>
<feature type="compositionally biased region" description="Low complexity" evidence="1">
    <location>
        <begin position="82"/>
        <end position="106"/>
    </location>
</feature>
<evidence type="ECO:0000313" key="3">
    <source>
        <dbReference type="Proteomes" id="UP001390339"/>
    </source>
</evidence>
<comment type="caution">
    <text evidence="2">The sequence shown here is derived from an EMBL/GenBank/DDBJ whole genome shotgun (WGS) entry which is preliminary data.</text>
</comment>
<dbReference type="Proteomes" id="UP001390339">
    <property type="component" value="Unassembled WGS sequence"/>
</dbReference>
<organism evidence="2 3">
    <name type="scientific">Apiospora arundinis</name>
    <dbReference type="NCBI Taxonomy" id="335852"/>
    <lineage>
        <taxon>Eukaryota</taxon>
        <taxon>Fungi</taxon>
        <taxon>Dikarya</taxon>
        <taxon>Ascomycota</taxon>
        <taxon>Pezizomycotina</taxon>
        <taxon>Sordariomycetes</taxon>
        <taxon>Xylariomycetidae</taxon>
        <taxon>Amphisphaeriales</taxon>
        <taxon>Apiosporaceae</taxon>
        <taxon>Apiospora</taxon>
    </lineage>
</organism>
<gene>
    <name evidence="2" type="ORF">PGQ11_001991</name>
</gene>
<feature type="region of interest" description="Disordered" evidence="1">
    <location>
        <begin position="65"/>
        <end position="147"/>
    </location>
</feature>
<keyword evidence="3" id="KW-1185">Reference proteome</keyword>
<proteinExistence type="predicted"/>
<reference evidence="2 3" key="1">
    <citation type="journal article" date="2024" name="IMA Fungus">
        <title>Apiospora arundinis, a panoply of carbohydrate-active enzymes and secondary metabolites.</title>
        <authorList>
            <person name="Sorensen T."/>
            <person name="Petersen C."/>
            <person name="Muurmann A.T."/>
            <person name="Christiansen J.V."/>
            <person name="Brundto M.L."/>
            <person name="Overgaard C.K."/>
            <person name="Boysen A.T."/>
            <person name="Wollenberg R.D."/>
            <person name="Larsen T.O."/>
            <person name="Sorensen J.L."/>
            <person name="Nielsen K.L."/>
            <person name="Sondergaard T.E."/>
        </authorList>
    </citation>
    <scope>NUCLEOTIDE SEQUENCE [LARGE SCALE GENOMIC DNA]</scope>
    <source>
        <strain evidence="2 3">AAU 773</strain>
    </source>
</reference>
<feature type="compositionally biased region" description="Acidic residues" evidence="1">
    <location>
        <begin position="125"/>
        <end position="135"/>
    </location>
</feature>
<evidence type="ECO:0000313" key="2">
    <source>
        <dbReference type="EMBL" id="KAK8877045.1"/>
    </source>
</evidence>
<dbReference type="EMBL" id="JAPCWZ010000002">
    <property type="protein sequence ID" value="KAK8877045.1"/>
    <property type="molecule type" value="Genomic_DNA"/>
</dbReference>